<evidence type="ECO:0000313" key="3">
    <source>
        <dbReference type="Proteomes" id="UP000246050"/>
    </source>
</evidence>
<accession>A0A317DCV3</accession>
<dbReference type="RefSeq" id="WP_109803662.1">
    <property type="nucleotide sequence ID" value="NZ_QGKS01000286.1"/>
</dbReference>
<reference evidence="2 3" key="1">
    <citation type="submission" date="2018-05" db="EMBL/GenBank/DDBJ databases">
        <title>Micromonosporas from Atacama Desert.</title>
        <authorList>
            <person name="Carro L."/>
            <person name="Golinska P."/>
            <person name="Klenk H.-P."/>
            <person name="Goodfellow M."/>
        </authorList>
    </citation>
    <scope>NUCLEOTIDE SEQUENCE [LARGE SCALE GENOMIC DNA]</scope>
    <source>
        <strain evidence="2 3">4G51</strain>
    </source>
</reference>
<proteinExistence type="predicted"/>
<evidence type="ECO:0000256" key="1">
    <source>
        <dbReference type="SAM" id="MobiDB-lite"/>
    </source>
</evidence>
<dbReference type="OrthoDB" id="9762302at2"/>
<sequence length="149" mass="15815">MTSSSSLADLLEQVSADRMVATIATLASDPLAGRRVGSTGGAAARAWLLDQLTALGADVRTEEFPVRAVPQVYEAPTVTWGDRDGTTELVFGRQVAIHPASADAPDIRRGALGRRRQGRPDGAVAGRHEPVRRLPGHPRRRRVAAPPPG</sequence>
<dbReference type="Proteomes" id="UP000246050">
    <property type="component" value="Unassembled WGS sequence"/>
</dbReference>
<dbReference type="Gene3D" id="3.40.630.10">
    <property type="entry name" value="Zn peptidases"/>
    <property type="match status" value="1"/>
</dbReference>
<name>A0A317DCV3_9ACTN</name>
<feature type="region of interest" description="Disordered" evidence="1">
    <location>
        <begin position="101"/>
        <end position="149"/>
    </location>
</feature>
<dbReference type="EMBL" id="QGKS01000286">
    <property type="protein sequence ID" value="PWR12629.1"/>
    <property type="molecule type" value="Genomic_DNA"/>
</dbReference>
<comment type="caution">
    <text evidence="2">The sequence shown here is derived from an EMBL/GenBank/DDBJ whole genome shotgun (WGS) entry which is preliminary data.</text>
</comment>
<feature type="compositionally biased region" description="Basic residues" evidence="1">
    <location>
        <begin position="134"/>
        <end position="143"/>
    </location>
</feature>
<dbReference type="AlphaFoldDB" id="A0A317DCV3"/>
<dbReference type="SUPFAM" id="SSF53187">
    <property type="entry name" value="Zn-dependent exopeptidases"/>
    <property type="match status" value="1"/>
</dbReference>
<organism evidence="2 3">
    <name type="scientific">Micromonospora sicca</name>
    <dbReference type="NCBI Taxonomy" id="2202420"/>
    <lineage>
        <taxon>Bacteria</taxon>
        <taxon>Bacillati</taxon>
        <taxon>Actinomycetota</taxon>
        <taxon>Actinomycetes</taxon>
        <taxon>Micromonosporales</taxon>
        <taxon>Micromonosporaceae</taxon>
        <taxon>Micromonospora</taxon>
    </lineage>
</organism>
<gene>
    <name evidence="2" type="ORF">DKT69_23460</name>
</gene>
<protein>
    <submittedName>
        <fullName evidence="2">Uncharacterized protein</fullName>
    </submittedName>
</protein>
<evidence type="ECO:0000313" key="2">
    <source>
        <dbReference type="EMBL" id="PWR12629.1"/>
    </source>
</evidence>